<organism evidence="2 3">
    <name type="scientific">Gemmobacter megaterium</name>
    <dbReference type="NCBI Taxonomy" id="1086013"/>
    <lineage>
        <taxon>Bacteria</taxon>
        <taxon>Pseudomonadati</taxon>
        <taxon>Pseudomonadota</taxon>
        <taxon>Alphaproteobacteria</taxon>
        <taxon>Rhodobacterales</taxon>
        <taxon>Paracoccaceae</taxon>
        <taxon>Gemmobacter</taxon>
    </lineage>
</organism>
<proteinExistence type="predicted"/>
<evidence type="ECO:0000313" key="3">
    <source>
        <dbReference type="Proteomes" id="UP000186141"/>
    </source>
</evidence>
<dbReference type="Proteomes" id="UP000186141">
    <property type="component" value="Unassembled WGS sequence"/>
</dbReference>
<dbReference type="EMBL" id="FTOT01000002">
    <property type="protein sequence ID" value="SIS78765.1"/>
    <property type="molecule type" value="Genomic_DNA"/>
</dbReference>
<feature type="transmembrane region" description="Helical" evidence="1">
    <location>
        <begin position="29"/>
        <end position="49"/>
    </location>
</feature>
<keyword evidence="1" id="KW-0812">Transmembrane</keyword>
<accession>A0A1N7LY40</accession>
<keyword evidence="3" id="KW-1185">Reference proteome</keyword>
<gene>
    <name evidence="2" type="ORF">SAMN05421774_102255</name>
</gene>
<sequence length="144" mass="15153">MIRTEPRAPFAFRRGICDLWRMNAPASQLRLTGARLLALFMVLAVAVLWQPRIAGRTAGAGPAEALLTTATLQGDKGQTPRAAVMVKRATEDRGPGAPPGLILAALRSIGPAWHPTPQGRVAAIAACPPDQPCARQAPRAPPLA</sequence>
<protein>
    <submittedName>
        <fullName evidence="2">Uncharacterized protein</fullName>
    </submittedName>
</protein>
<evidence type="ECO:0000256" key="1">
    <source>
        <dbReference type="SAM" id="Phobius"/>
    </source>
</evidence>
<name>A0A1N7LY40_9RHOB</name>
<reference evidence="2 3" key="1">
    <citation type="submission" date="2017-01" db="EMBL/GenBank/DDBJ databases">
        <authorList>
            <person name="Mah S.A."/>
            <person name="Swanson W.J."/>
            <person name="Moy G.W."/>
            <person name="Vacquier V.D."/>
        </authorList>
    </citation>
    <scope>NUCLEOTIDE SEQUENCE [LARGE SCALE GENOMIC DNA]</scope>
    <source>
        <strain evidence="2 3">DSM 26375</strain>
    </source>
</reference>
<keyword evidence="1" id="KW-0472">Membrane</keyword>
<dbReference type="AlphaFoldDB" id="A0A1N7LY40"/>
<evidence type="ECO:0000313" key="2">
    <source>
        <dbReference type="EMBL" id="SIS78765.1"/>
    </source>
</evidence>
<keyword evidence="1" id="KW-1133">Transmembrane helix</keyword>
<dbReference type="STRING" id="1086013.SAMN05421774_102255"/>